<protein>
    <submittedName>
        <fullName evidence="4">P-selectin glycoprotein ligand 1 isoform X1</fullName>
    </submittedName>
</protein>
<feature type="compositionally biased region" description="Polar residues" evidence="1">
    <location>
        <begin position="302"/>
        <end position="323"/>
    </location>
</feature>
<feature type="region of interest" description="Disordered" evidence="1">
    <location>
        <begin position="157"/>
        <end position="182"/>
    </location>
</feature>
<keyword evidence="2" id="KW-0812">Transmembrane</keyword>
<dbReference type="GO" id="GO:0050901">
    <property type="term" value="P:leukocyte tethering or rolling"/>
    <property type="evidence" value="ECO:0007669"/>
    <property type="project" value="TreeGrafter"/>
</dbReference>
<feature type="compositionally biased region" description="Low complexity" evidence="1">
    <location>
        <begin position="194"/>
        <end position="264"/>
    </location>
</feature>
<evidence type="ECO:0000256" key="2">
    <source>
        <dbReference type="SAM" id="Phobius"/>
    </source>
</evidence>
<evidence type="ECO:0000313" key="3">
    <source>
        <dbReference type="Proteomes" id="UP000504640"/>
    </source>
</evidence>
<feature type="compositionally biased region" description="Basic and acidic residues" evidence="1">
    <location>
        <begin position="444"/>
        <end position="453"/>
    </location>
</feature>
<accession>A0A6J3JQA3</accession>
<dbReference type="GeneID" id="116566330"/>
<sequence length="459" mass="47639">MEFVVTPGLCLDLLCELEQEDGSGASSLDEDKMAGAMPLKLLLLLILLGPSSSLQPWDPWADGAKKALGPLLARGRRQATEDYDLYDEPVPETEAPEILNNITNAPLLTGPGTPEPTTVELEGLRPSIGLDAGGAVTELGTELSNMGTLSMEPAAMEVQTTQPAATEAQTTHPVATEAQTTPLAVTEAQTTPLAATEAQTTQPAATEAQTTQPAAKEAQTTQPAATEAQTTQPAATEAQTTQPAATEAQTTQPAATEAQTTQPAVMDAQTTPSVTTEAQTTPLVATEAQTTPPAAMQALSTEPNATEALSTEPNATEPLSTEPTTKRGLIMPFPASSVTHKGIPMAASNLSTSHPVGAPDHISVKQCLLAILVLAMVATVFLVCTVVLAVRLSRKSHMYPVRNYSPTEMVCISSLLPDGGEGPPATANGGLPKAKSQGLMPEPGEDHEGDDLTLHSFLP</sequence>
<feature type="transmembrane region" description="Helical" evidence="2">
    <location>
        <begin position="368"/>
        <end position="390"/>
    </location>
</feature>
<proteinExistence type="predicted"/>
<dbReference type="Proteomes" id="UP000504640">
    <property type="component" value="Unplaced"/>
</dbReference>
<dbReference type="CTD" id="6404"/>
<feature type="region of interest" description="Disordered" evidence="1">
    <location>
        <begin position="421"/>
        <end position="459"/>
    </location>
</feature>
<reference evidence="4" key="1">
    <citation type="submission" date="2025-08" db="UniProtKB">
        <authorList>
            <consortium name="RefSeq"/>
        </authorList>
    </citation>
    <scope>IDENTIFICATION</scope>
    <source>
        <tissue evidence="4">Blood</tissue>
    </source>
</reference>
<dbReference type="AlphaFoldDB" id="A0A6J3JQA3"/>
<dbReference type="PANTHER" id="PTHR17384">
    <property type="entry name" value="P-SELECTIN GLYCOPROTEIN LIGAND-1"/>
    <property type="match status" value="1"/>
</dbReference>
<feature type="region of interest" description="Disordered" evidence="1">
    <location>
        <begin position="194"/>
        <end position="278"/>
    </location>
</feature>
<dbReference type="GO" id="GO:0005886">
    <property type="term" value="C:plasma membrane"/>
    <property type="evidence" value="ECO:0007669"/>
    <property type="project" value="TreeGrafter"/>
</dbReference>
<keyword evidence="2" id="KW-0472">Membrane</keyword>
<name>A0A6J3JQA3_SAPAP</name>
<evidence type="ECO:0000256" key="1">
    <source>
        <dbReference type="SAM" id="MobiDB-lite"/>
    </source>
</evidence>
<feature type="region of interest" description="Disordered" evidence="1">
    <location>
        <begin position="302"/>
        <end position="329"/>
    </location>
</feature>
<evidence type="ECO:0000313" key="4">
    <source>
        <dbReference type="RefSeq" id="XP_032156379.1"/>
    </source>
</evidence>
<feature type="compositionally biased region" description="Polar residues" evidence="1">
    <location>
        <begin position="268"/>
        <end position="278"/>
    </location>
</feature>
<keyword evidence="3" id="KW-1185">Reference proteome</keyword>
<dbReference type="RefSeq" id="XP_032156379.1">
    <property type="nucleotide sequence ID" value="XM_032300488.1"/>
</dbReference>
<keyword evidence="2" id="KW-1133">Transmembrane helix</keyword>
<dbReference type="PANTHER" id="PTHR17384:SF7">
    <property type="entry name" value="P-SELECTIN GLYCOPROTEIN LIGAND 1"/>
    <property type="match status" value="1"/>
</dbReference>
<dbReference type="InterPro" id="IPR026195">
    <property type="entry name" value="PSGL-1"/>
</dbReference>
<feature type="compositionally biased region" description="Low complexity" evidence="1">
    <location>
        <begin position="159"/>
        <end position="171"/>
    </location>
</feature>
<organism evidence="3 4">
    <name type="scientific">Sapajus apella</name>
    <name type="common">Brown-capped capuchin</name>
    <name type="synonym">Cebus apella</name>
    <dbReference type="NCBI Taxonomy" id="9515"/>
    <lineage>
        <taxon>Eukaryota</taxon>
        <taxon>Metazoa</taxon>
        <taxon>Chordata</taxon>
        <taxon>Craniata</taxon>
        <taxon>Vertebrata</taxon>
        <taxon>Euteleostomi</taxon>
        <taxon>Mammalia</taxon>
        <taxon>Eutheria</taxon>
        <taxon>Euarchontoglires</taxon>
        <taxon>Primates</taxon>
        <taxon>Haplorrhini</taxon>
        <taxon>Platyrrhini</taxon>
        <taxon>Cebidae</taxon>
        <taxon>Cebinae</taxon>
        <taxon>Sapajus</taxon>
    </lineage>
</organism>
<gene>
    <name evidence="4" type="primary">SELPLG</name>
</gene>